<dbReference type="PANTHER" id="PTHR14577">
    <property type="entry name" value="NUCLEOLAR PROTEIN 12"/>
    <property type="match status" value="1"/>
</dbReference>
<evidence type="ECO:0000313" key="7">
    <source>
        <dbReference type="Proteomes" id="UP000827549"/>
    </source>
</evidence>
<dbReference type="InterPro" id="IPR019186">
    <property type="entry name" value="Nucleolar_protein_12"/>
</dbReference>
<organism evidence="6 7">
    <name type="scientific">Vanrija pseudolonga</name>
    <dbReference type="NCBI Taxonomy" id="143232"/>
    <lineage>
        <taxon>Eukaryota</taxon>
        <taxon>Fungi</taxon>
        <taxon>Dikarya</taxon>
        <taxon>Basidiomycota</taxon>
        <taxon>Agaricomycotina</taxon>
        <taxon>Tremellomycetes</taxon>
        <taxon>Trichosporonales</taxon>
        <taxon>Trichosporonaceae</taxon>
        <taxon>Vanrija</taxon>
    </lineage>
</organism>
<feature type="region of interest" description="Disordered" evidence="5">
    <location>
        <begin position="53"/>
        <end position="260"/>
    </location>
</feature>
<dbReference type="Proteomes" id="UP000827549">
    <property type="component" value="Chromosome 7"/>
</dbReference>
<gene>
    <name evidence="6" type="primary">RRP17</name>
    <name evidence="6" type="ORF">LOC62_07G009035</name>
</gene>
<dbReference type="GO" id="GO:0019843">
    <property type="term" value="F:rRNA binding"/>
    <property type="evidence" value="ECO:0007669"/>
    <property type="project" value="TreeGrafter"/>
</dbReference>
<dbReference type="Pfam" id="PF09805">
    <property type="entry name" value="Nop25"/>
    <property type="match status" value="1"/>
</dbReference>
<dbReference type="AlphaFoldDB" id="A0AAF0YH64"/>
<evidence type="ECO:0000256" key="2">
    <source>
        <dbReference type="ARBA" id="ARBA00007175"/>
    </source>
</evidence>
<evidence type="ECO:0000256" key="1">
    <source>
        <dbReference type="ARBA" id="ARBA00004604"/>
    </source>
</evidence>
<name>A0AAF0YH64_9TREE</name>
<evidence type="ECO:0000256" key="3">
    <source>
        <dbReference type="ARBA" id="ARBA00023054"/>
    </source>
</evidence>
<keyword evidence="4" id="KW-0539">Nucleus</keyword>
<dbReference type="EMBL" id="CP086720">
    <property type="protein sequence ID" value="WOO85532.1"/>
    <property type="molecule type" value="Genomic_DNA"/>
</dbReference>
<comment type="similarity">
    <text evidence="2">Belongs to the RRP17 family.</text>
</comment>
<sequence>MSGKRSNVSLLTEGASYIRRAKKARQEQVEEVKFDDSARREYLTGFSKRKKERIETRRKKAKEREHQEHLEERRKARQELKERAAQNVRDVRKAMGLPELEEVEDDESDAEREDIEEAYSDDDQIATVTITEEFDPASAAERTYVDSEDEEAEESKIKSRPAVPLLPASSHKAQLKAKKDKEKKALAKKEQRKAASMETPAERRRAKEYDARKRQKKIDKIKEQNGGEMPRFKSSGGKGGKGGKGAKGKKGGKPAGKGRK</sequence>
<dbReference type="RefSeq" id="XP_062631558.1">
    <property type="nucleotide sequence ID" value="XM_062775574.1"/>
</dbReference>
<feature type="compositionally biased region" description="Basic and acidic residues" evidence="5">
    <location>
        <begin position="177"/>
        <end position="225"/>
    </location>
</feature>
<dbReference type="PANTHER" id="PTHR14577:SF0">
    <property type="entry name" value="NUCLEOLAR PROTEIN 12"/>
    <property type="match status" value="1"/>
</dbReference>
<evidence type="ECO:0000256" key="5">
    <source>
        <dbReference type="SAM" id="MobiDB-lite"/>
    </source>
</evidence>
<accession>A0AAF0YH64</accession>
<evidence type="ECO:0000256" key="4">
    <source>
        <dbReference type="ARBA" id="ARBA00023242"/>
    </source>
</evidence>
<keyword evidence="3" id="KW-0175">Coiled coil</keyword>
<dbReference type="GeneID" id="87812198"/>
<comment type="subcellular location">
    <subcellularLocation>
        <location evidence="1">Nucleus</location>
        <location evidence="1">Nucleolus</location>
    </subcellularLocation>
</comment>
<proteinExistence type="inferred from homology"/>
<feature type="compositionally biased region" description="Basic residues" evidence="5">
    <location>
        <begin position="244"/>
        <end position="260"/>
    </location>
</feature>
<dbReference type="GO" id="GO:0005730">
    <property type="term" value="C:nucleolus"/>
    <property type="evidence" value="ECO:0007669"/>
    <property type="project" value="UniProtKB-SubCell"/>
</dbReference>
<reference evidence="6" key="1">
    <citation type="submission" date="2023-10" db="EMBL/GenBank/DDBJ databases">
        <authorList>
            <person name="Noh H."/>
        </authorList>
    </citation>
    <scope>NUCLEOTIDE SEQUENCE</scope>
    <source>
        <strain evidence="6">DUCC4014</strain>
    </source>
</reference>
<feature type="compositionally biased region" description="Basic and acidic residues" evidence="5">
    <location>
        <begin position="62"/>
        <end position="93"/>
    </location>
</feature>
<evidence type="ECO:0000313" key="6">
    <source>
        <dbReference type="EMBL" id="WOO85532.1"/>
    </source>
</evidence>
<keyword evidence="7" id="KW-1185">Reference proteome</keyword>
<feature type="compositionally biased region" description="Acidic residues" evidence="5">
    <location>
        <begin position="99"/>
        <end position="124"/>
    </location>
</feature>
<protein>
    <submittedName>
        <fullName evidence="6">Ribosomal RNA-processing protein 17</fullName>
    </submittedName>
</protein>